<protein>
    <submittedName>
        <fullName evidence="4">SH3 domain protein</fullName>
    </submittedName>
</protein>
<feature type="signal peptide" evidence="2">
    <location>
        <begin position="1"/>
        <end position="20"/>
    </location>
</feature>
<dbReference type="Gene3D" id="2.30.30.40">
    <property type="entry name" value="SH3 Domains"/>
    <property type="match status" value="1"/>
</dbReference>
<name>A0A133KAU1_9FIRM</name>
<dbReference type="RefSeq" id="WP_060929794.1">
    <property type="nucleotide sequence ID" value="NZ_KQ955289.1"/>
</dbReference>
<dbReference type="PROSITE" id="PS51257">
    <property type="entry name" value="PROKAR_LIPOPROTEIN"/>
    <property type="match status" value="1"/>
</dbReference>
<dbReference type="AlphaFoldDB" id="A0A133KAU1"/>
<dbReference type="EMBL" id="LRPM01000071">
    <property type="protein sequence ID" value="KWZ76688.1"/>
    <property type="molecule type" value="Genomic_DNA"/>
</dbReference>
<feature type="domain" description="SH3b" evidence="3">
    <location>
        <begin position="90"/>
        <end position="152"/>
    </location>
</feature>
<dbReference type="PATRIC" id="fig|33036.3.peg.1624"/>
<accession>A0A133KAU1</accession>
<gene>
    <name evidence="4" type="ORF">HMPREF3200_01641</name>
</gene>
<dbReference type="InterPro" id="IPR003646">
    <property type="entry name" value="SH3-like_bac-type"/>
</dbReference>
<keyword evidence="2" id="KW-0732">Signal</keyword>
<dbReference type="Pfam" id="PF08239">
    <property type="entry name" value="SH3_3"/>
    <property type="match status" value="1"/>
</dbReference>
<dbReference type="SMART" id="SM00287">
    <property type="entry name" value="SH3b"/>
    <property type="match status" value="1"/>
</dbReference>
<feature type="chain" id="PRO_5039245266" evidence="2">
    <location>
        <begin position="21"/>
        <end position="152"/>
    </location>
</feature>
<keyword evidence="5" id="KW-1185">Reference proteome</keyword>
<dbReference type="STRING" id="33036.HMPREF3200_01641"/>
<evidence type="ECO:0000256" key="1">
    <source>
        <dbReference type="SAM" id="MobiDB-lite"/>
    </source>
</evidence>
<evidence type="ECO:0000313" key="5">
    <source>
        <dbReference type="Proteomes" id="UP000070383"/>
    </source>
</evidence>
<dbReference type="PROSITE" id="PS51781">
    <property type="entry name" value="SH3B"/>
    <property type="match status" value="1"/>
</dbReference>
<feature type="region of interest" description="Disordered" evidence="1">
    <location>
        <begin position="22"/>
        <end position="95"/>
    </location>
</feature>
<evidence type="ECO:0000313" key="4">
    <source>
        <dbReference type="EMBL" id="KWZ76688.1"/>
    </source>
</evidence>
<reference evidence="5" key="1">
    <citation type="submission" date="2016-01" db="EMBL/GenBank/DDBJ databases">
        <authorList>
            <person name="Mitreva M."/>
            <person name="Pepin K.H."/>
            <person name="Mihindukulasuriya K.A."/>
            <person name="Fulton R."/>
            <person name="Fronick C."/>
            <person name="O'Laughlin M."/>
            <person name="Miner T."/>
            <person name="Herter B."/>
            <person name="Rosa B.A."/>
            <person name="Cordes M."/>
            <person name="Tomlinson C."/>
            <person name="Wollam A."/>
            <person name="Palsikar V.B."/>
            <person name="Mardis E.R."/>
            <person name="Wilson R.K."/>
        </authorList>
    </citation>
    <scope>NUCLEOTIDE SEQUENCE [LARGE SCALE GENOMIC DNA]</scope>
    <source>
        <strain evidence="5">MJR8151</strain>
    </source>
</reference>
<organism evidence="4 5">
    <name type="scientific">Anaerococcus tetradius</name>
    <dbReference type="NCBI Taxonomy" id="33036"/>
    <lineage>
        <taxon>Bacteria</taxon>
        <taxon>Bacillati</taxon>
        <taxon>Bacillota</taxon>
        <taxon>Tissierellia</taxon>
        <taxon>Tissierellales</taxon>
        <taxon>Peptoniphilaceae</taxon>
        <taxon>Anaerococcus</taxon>
    </lineage>
</organism>
<dbReference type="Proteomes" id="UP000070383">
    <property type="component" value="Unassembled WGS sequence"/>
</dbReference>
<proteinExistence type="predicted"/>
<feature type="compositionally biased region" description="Basic and acidic residues" evidence="1">
    <location>
        <begin position="28"/>
        <end position="82"/>
    </location>
</feature>
<evidence type="ECO:0000259" key="3">
    <source>
        <dbReference type="PROSITE" id="PS51781"/>
    </source>
</evidence>
<comment type="caution">
    <text evidence="4">The sequence shown here is derived from an EMBL/GenBank/DDBJ whole genome shotgun (WGS) entry which is preliminary data.</text>
</comment>
<evidence type="ECO:0000256" key="2">
    <source>
        <dbReference type="SAM" id="SignalP"/>
    </source>
</evidence>
<dbReference type="OrthoDB" id="1690999at2"/>
<sequence length="152" mass="17119">MKKIKVLMLLCLSLILASCSNDTYVSKRHPEENNKTELTEKSKEDKEDKDDKEALEKSKDEKDKDSKETKETKEAKDEKDKGDEDSDVMAGVNYQVEDVVNMRSEPSTDSEIVGEAHPGDEILVLLEKDGWSRVSINGQAGYIKSDLLKPVK</sequence>